<evidence type="ECO:0000313" key="7">
    <source>
        <dbReference type="EMBL" id="ART61356.1"/>
    </source>
</evidence>
<dbReference type="InterPro" id="IPR001647">
    <property type="entry name" value="HTH_TetR"/>
</dbReference>
<dbReference type="Gene3D" id="1.10.357.10">
    <property type="entry name" value="Tetracycline Repressor, domain 2"/>
    <property type="match status" value="1"/>
</dbReference>
<reference evidence="7" key="1">
    <citation type="submission" date="2017-05" db="EMBL/GenBank/DDBJ databases">
        <title>Polyphasic characterization of four soil-derived phenanthrene-degrading Acidovorax strains and proposal of Acidovorax phenanthrenivorans sp. nov.</title>
        <authorList>
            <person name="Singleton D."/>
            <person name="Lee J."/>
            <person name="Dickey A.N."/>
            <person name="Stroud A."/>
            <person name="Scholl E.H."/>
            <person name="Wright F.A."/>
            <person name="Aitken M.D."/>
        </authorList>
    </citation>
    <scope>NUCLEOTIDE SEQUENCE</scope>
    <source>
        <strain evidence="7">P4</strain>
        <plasmid evidence="7">pACP4.2</plasmid>
    </source>
</reference>
<dbReference type="GO" id="GO:0003700">
    <property type="term" value="F:DNA-binding transcription factor activity"/>
    <property type="evidence" value="ECO:0007669"/>
    <property type="project" value="TreeGrafter"/>
</dbReference>
<keyword evidence="2 4" id="KW-0238">DNA-binding</keyword>
<dbReference type="PANTHER" id="PTHR30055:SF234">
    <property type="entry name" value="HTH-TYPE TRANSCRIPTIONAL REGULATOR BETI"/>
    <property type="match status" value="1"/>
</dbReference>
<dbReference type="InterPro" id="IPR050109">
    <property type="entry name" value="HTH-type_TetR-like_transc_reg"/>
</dbReference>
<name>A0A240UJQ7_9BURK</name>
<dbReference type="PROSITE" id="PS50977">
    <property type="entry name" value="HTH_TETR_2"/>
    <property type="match status" value="1"/>
</dbReference>
<organism evidence="7 8">
    <name type="scientific">Acidovorax carolinensis</name>
    <dbReference type="NCBI Taxonomy" id="553814"/>
    <lineage>
        <taxon>Bacteria</taxon>
        <taxon>Pseudomonadati</taxon>
        <taxon>Pseudomonadota</taxon>
        <taxon>Betaproteobacteria</taxon>
        <taxon>Burkholderiales</taxon>
        <taxon>Comamonadaceae</taxon>
        <taxon>Acidovorax</taxon>
    </lineage>
</organism>
<proteinExistence type="predicted"/>
<dbReference type="Pfam" id="PF00440">
    <property type="entry name" value="TetR_N"/>
    <property type="match status" value="1"/>
</dbReference>
<dbReference type="PANTHER" id="PTHR30055">
    <property type="entry name" value="HTH-TYPE TRANSCRIPTIONAL REGULATOR RUTR"/>
    <property type="match status" value="1"/>
</dbReference>
<evidence type="ECO:0000256" key="3">
    <source>
        <dbReference type="ARBA" id="ARBA00023163"/>
    </source>
</evidence>
<dbReference type="AlphaFoldDB" id="A0A240UJQ7"/>
<protein>
    <submittedName>
        <fullName evidence="7">TetR family transcriptional regulator</fullName>
    </submittedName>
</protein>
<keyword evidence="3" id="KW-0804">Transcription</keyword>
<evidence type="ECO:0000256" key="1">
    <source>
        <dbReference type="ARBA" id="ARBA00023015"/>
    </source>
</evidence>
<gene>
    <name evidence="7" type="ORF">CBP36_20505</name>
</gene>
<evidence type="ECO:0000256" key="2">
    <source>
        <dbReference type="ARBA" id="ARBA00023125"/>
    </source>
</evidence>
<dbReference type="PRINTS" id="PR00455">
    <property type="entry name" value="HTHTETR"/>
</dbReference>
<dbReference type="GO" id="GO:0000976">
    <property type="term" value="F:transcription cis-regulatory region binding"/>
    <property type="evidence" value="ECO:0007669"/>
    <property type="project" value="TreeGrafter"/>
</dbReference>
<accession>A0A240UJQ7</accession>
<feature type="DNA-binding region" description="H-T-H motif" evidence="4">
    <location>
        <begin position="57"/>
        <end position="76"/>
    </location>
</feature>
<feature type="region of interest" description="Disordered" evidence="5">
    <location>
        <begin position="14"/>
        <end position="34"/>
    </location>
</feature>
<evidence type="ECO:0000256" key="5">
    <source>
        <dbReference type="SAM" id="MobiDB-lite"/>
    </source>
</evidence>
<dbReference type="KEGG" id="acis:CBP35_20585"/>
<dbReference type="Proteomes" id="UP000194440">
    <property type="component" value="Plasmid pACP4.2"/>
</dbReference>
<keyword evidence="1" id="KW-0805">Transcription regulation</keyword>
<feature type="domain" description="HTH tetR-type" evidence="6">
    <location>
        <begin position="34"/>
        <end position="94"/>
    </location>
</feature>
<dbReference type="SUPFAM" id="SSF46689">
    <property type="entry name" value="Homeodomain-like"/>
    <property type="match status" value="1"/>
</dbReference>
<dbReference type="KEGG" id="acip:CBP36_20505"/>
<geneLocation type="plasmid" evidence="7 8">
    <name>pACP4.2</name>
</geneLocation>
<evidence type="ECO:0000313" key="8">
    <source>
        <dbReference type="Proteomes" id="UP000194440"/>
    </source>
</evidence>
<dbReference type="InterPro" id="IPR009057">
    <property type="entry name" value="Homeodomain-like_sf"/>
</dbReference>
<keyword evidence="8" id="KW-1185">Reference proteome</keyword>
<sequence length="220" mass="24622">MVLIHPKDRFLITTKRPAEPAAETQPRRSQPRGMKRARELLDVATDLFISQGIDETTIDDIAAHAGIAKGTFYHHYDSKAALLQAIREAFIEDFDNYVDNALAKQHSDDPRVRLGTWVRAVCEAYALMTQRQDIAFASDGFRWTPRNQRHLEDLVVLIGQGNANGCWLIADPYKTAIFIQRGLIGVMDDMLLTGKSLKGVHKDVMELVHHAAGLQPPGKP</sequence>
<dbReference type="EMBL" id="CP021368">
    <property type="protein sequence ID" value="ART61356.1"/>
    <property type="molecule type" value="Genomic_DNA"/>
</dbReference>
<evidence type="ECO:0000259" key="6">
    <source>
        <dbReference type="PROSITE" id="PS50977"/>
    </source>
</evidence>
<evidence type="ECO:0000256" key="4">
    <source>
        <dbReference type="PROSITE-ProRule" id="PRU00335"/>
    </source>
</evidence>
<keyword evidence="7" id="KW-0614">Plasmid</keyword>